<feature type="compositionally biased region" description="Basic and acidic residues" evidence="1">
    <location>
        <begin position="202"/>
        <end position="213"/>
    </location>
</feature>
<protein>
    <submittedName>
        <fullName evidence="2">Uncharacterized protein</fullName>
    </submittedName>
</protein>
<comment type="caution">
    <text evidence="2">The sequence shown here is derived from an EMBL/GenBank/DDBJ whole genome shotgun (WGS) entry which is preliminary data.</text>
</comment>
<feature type="region of interest" description="Disordered" evidence="1">
    <location>
        <begin position="175"/>
        <end position="232"/>
    </location>
</feature>
<organism evidence="2 3">
    <name type="scientific">Aduncisulcus paluster</name>
    <dbReference type="NCBI Taxonomy" id="2918883"/>
    <lineage>
        <taxon>Eukaryota</taxon>
        <taxon>Metamonada</taxon>
        <taxon>Carpediemonas-like organisms</taxon>
        <taxon>Aduncisulcus</taxon>
    </lineage>
</organism>
<proteinExistence type="predicted"/>
<dbReference type="Proteomes" id="UP001057375">
    <property type="component" value="Unassembled WGS sequence"/>
</dbReference>
<evidence type="ECO:0000256" key="1">
    <source>
        <dbReference type="SAM" id="MobiDB-lite"/>
    </source>
</evidence>
<keyword evidence="3" id="KW-1185">Reference proteome</keyword>
<feature type="non-terminal residue" evidence="2">
    <location>
        <position position="232"/>
    </location>
</feature>
<gene>
    <name evidence="2" type="ORF">ADUPG1_007214</name>
</gene>
<evidence type="ECO:0000313" key="2">
    <source>
        <dbReference type="EMBL" id="GKT33238.1"/>
    </source>
</evidence>
<sequence length="232" mass="27380">MDKTPVDIINDFPVVVDDVTHYIAQFLYNYCHDKDVEFEARIGTLRKTTESMTFEEKELITENIRTSFAGKQISDTEETTRIQCEARSEAIICIDPDMKFSPLTHPDNPKSKDQFELDDDIDEQVRHYRFVPGVDEMSFRKIQRKLNRQRKASLHVWGKVDDIKKEMMERKKEKILLRKSQQSEADKKIKEEIDEGYEEEDYAKSEEEMRESPLSDVGFGGEEEEEQWGFFD</sequence>
<reference evidence="2" key="1">
    <citation type="submission" date="2022-03" db="EMBL/GenBank/DDBJ databases">
        <title>Draft genome sequence of Aduncisulcus paluster, a free-living microaerophilic Fornicata.</title>
        <authorList>
            <person name="Yuyama I."/>
            <person name="Kume K."/>
            <person name="Tamura T."/>
            <person name="Inagaki Y."/>
            <person name="Hashimoto T."/>
        </authorList>
    </citation>
    <scope>NUCLEOTIDE SEQUENCE</scope>
    <source>
        <strain evidence="2">NY0171</strain>
    </source>
</reference>
<feature type="compositionally biased region" description="Acidic residues" evidence="1">
    <location>
        <begin position="221"/>
        <end position="232"/>
    </location>
</feature>
<name>A0ABQ5KNZ5_9EUKA</name>
<feature type="compositionally biased region" description="Acidic residues" evidence="1">
    <location>
        <begin position="192"/>
        <end position="201"/>
    </location>
</feature>
<dbReference type="EMBL" id="BQXS01010179">
    <property type="protein sequence ID" value="GKT33238.1"/>
    <property type="molecule type" value="Genomic_DNA"/>
</dbReference>
<evidence type="ECO:0000313" key="3">
    <source>
        <dbReference type="Proteomes" id="UP001057375"/>
    </source>
</evidence>
<accession>A0ABQ5KNZ5</accession>